<evidence type="ECO:0000256" key="1">
    <source>
        <dbReference type="ARBA" id="ARBA00007992"/>
    </source>
</evidence>
<dbReference type="OrthoDB" id="16820at2759"/>
<sequence length="125" mass="14091">MDGNRGNSNESWSNWFEPEFVLQTTATIDGWPEFANRLIKETKKDQIHNFKLVWREPQLCWTSPGGRVVQIDNTAHIFFPSSGNGAALGMEDAVSLAACLQIARKGDVPWSTRVRNKLKLVAVFE</sequence>
<name>A0A9W9EWQ4_9EURO</name>
<gene>
    <name evidence="4" type="ORF">N7532_008076</name>
</gene>
<dbReference type="Gene3D" id="3.50.50.60">
    <property type="entry name" value="FAD/NAD(P)-binding domain"/>
    <property type="match status" value="1"/>
</dbReference>
<evidence type="ECO:0000313" key="5">
    <source>
        <dbReference type="Proteomes" id="UP001149074"/>
    </source>
</evidence>
<dbReference type="EMBL" id="JAPQKI010000009">
    <property type="protein sequence ID" value="KAJ5089392.1"/>
    <property type="molecule type" value="Genomic_DNA"/>
</dbReference>
<protein>
    <recommendedName>
        <fullName evidence="6">FAD-binding domain-containing protein</fullName>
    </recommendedName>
</protein>
<dbReference type="Proteomes" id="UP001149074">
    <property type="component" value="Unassembled WGS sequence"/>
</dbReference>
<keyword evidence="5" id="KW-1185">Reference proteome</keyword>
<organism evidence="4 5">
    <name type="scientific">Penicillium argentinense</name>
    <dbReference type="NCBI Taxonomy" id="1131581"/>
    <lineage>
        <taxon>Eukaryota</taxon>
        <taxon>Fungi</taxon>
        <taxon>Dikarya</taxon>
        <taxon>Ascomycota</taxon>
        <taxon>Pezizomycotina</taxon>
        <taxon>Eurotiomycetes</taxon>
        <taxon>Eurotiomycetidae</taxon>
        <taxon>Eurotiales</taxon>
        <taxon>Aspergillaceae</taxon>
        <taxon>Penicillium</taxon>
    </lineage>
</organism>
<comment type="similarity">
    <text evidence="1">Belongs to the paxM FAD-dependent monooxygenase family.</text>
</comment>
<dbReference type="RefSeq" id="XP_056471374.1">
    <property type="nucleotide sequence ID" value="XM_056620568.1"/>
</dbReference>
<dbReference type="AlphaFoldDB" id="A0A9W9EWQ4"/>
<keyword evidence="3" id="KW-0503">Monooxygenase</keyword>
<dbReference type="GO" id="GO:0004497">
    <property type="term" value="F:monooxygenase activity"/>
    <property type="evidence" value="ECO:0007669"/>
    <property type="project" value="UniProtKB-KW"/>
</dbReference>
<comment type="caution">
    <text evidence="4">The sequence shown here is derived from an EMBL/GenBank/DDBJ whole genome shotgun (WGS) entry which is preliminary data.</text>
</comment>
<dbReference type="SUPFAM" id="SSF51905">
    <property type="entry name" value="FAD/NAD(P)-binding domain"/>
    <property type="match status" value="1"/>
</dbReference>
<keyword evidence="2" id="KW-0560">Oxidoreductase</keyword>
<accession>A0A9W9EWQ4</accession>
<dbReference type="InterPro" id="IPR050493">
    <property type="entry name" value="FAD-dep_Monooxygenase_BioMet"/>
</dbReference>
<evidence type="ECO:0000313" key="4">
    <source>
        <dbReference type="EMBL" id="KAJ5089392.1"/>
    </source>
</evidence>
<dbReference type="InterPro" id="IPR036188">
    <property type="entry name" value="FAD/NAD-bd_sf"/>
</dbReference>
<evidence type="ECO:0000256" key="3">
    <source>
        <dbReference type="ARBA" id="ARBA00023033"/>
    </source>
</evidence>
<dbReference type="PANTHER" id="PTHR13789">
    <property type="entry name" value="MONOOXYGENASE"/>
    <property type="match status" value="1"/>
</dbReference>
<evidence type="ECO:0000256" key="2">
    <source>
        <dbReference type="ARBA" id="ARBA00023002"/>
    </source>
</evidence>
<reference evidence="4" key="1">
    <citation type="submission" date="2022-11" db="EMBL/GenBank/DDBJ databases">
        <authorList>
            <person name="Petersen C."/>
        </authorList>
    </citation>
    <scope>NUCLEOTIDE SEQUENCE</scope>
    <source>
        <strain evidence="4">IBT 30761</strain>
    </source>
</reference>
<dbReference type="PANTHER" id="PTHR13789:SF236">
    <property type="entry name" value="MONOOXYGENASE, PUTATIVE (AFU_ORTHOLOGUE AFUA_6G12060)-RELATED"/>
    <property type="match status" value="1"/>
</dbReference>
<evidence type="ECO:0008006" key="6">
    <source>
        <dbReference type="Google" id="ProtNLM"/>
    </source>
</evidence>
<proteinExistence type="inferred from homology"/>
<dbReference type="GeneID" id="81359547"/>
<reference evidence="4" key="2">
    <citation type="journal article" date="2023" name="IMA Fungus">
        <title>Comparative genomic study of the Penicillium genus elucidates a diverse pangenome and 15 lateral gene transfer events.</title>
        <authorList>
            <person name="Petersen C."/>
            <person name="Sorensen T."/>
            <person name="Nielsen M.R."/>
            <person name="Sondergaard T.E."/>
            <person name="Sorensen J.L."/>
            <person name="Fitzpatrick D.A."/>
            <person name="Frisvad J.C."/>
            <person name="Nielsen K.L."/>
        </authorList>
    </citation>
    <scope>NUCLEOTIDE SEQUENCE</scope>
    <source>
        <strain evidence="4">IBT 30761</strain>
    </source>
</reference>